<sequence>MAPRLTKLILTFFRPPDAQNGPAISQSTIHVPRTRTHACNVMRGGEYRSVWGSDTRVVLGASPRQSDMKVADRVPLHLVGCHLRDMVMVELDKSASLSGRGSDVCDLSETLEERVELVLGDIAREAINGDSCVVGVRELVHGLHWVEGALVEVR</sequence>
<reference evidence="1" key="2">
    <citation type="submission" date="2023-05" db="EMBL/GenBank/DDBJ databases">
        <authorList>
            <consortium name="Lawrence Berkeley National Laboratory"/>
            <person name="Steindorff A."/>
            <person name="Hensen N."/>
            <person name="Bonometti L."/>
            <person name="Westerberg I."/>
            <person name="Brannstrom I.O."/>
            <person name="Guillou S."/>
            <person name="Cros-Aarteil S."/>
            <person name="Calhoun S."/>
            <person name="Haridas S."/>
            <person name="Kuo A."/>
            <person name="Mondo S."/>
            <person name="Pangilinan J."/>
            <person name="Riley R."/>
            <person name="Labutti K."/>
            <person name="Andreopoulos B."/>
            <person name="Lipzen A."/>
            <person name="Chen C."/>
            <person name="Yanf M."/>
            <person name="Daum C."/>
            <person name="Ng V."/>
            <person name="Clum A."/>
            <person name="Ohm R."/>
            <person name="Martin F."/>
            <person name="Silar P."/>
            <person name="Natvig D."/>
            <person name="Lalanne C."/>
            <person name="Gautier V."/>
            <person name="Ament-Velasquez S.L."/>
            <person name="Kruys A."/>
            <person name="Hutchinson M.I."/>
            <person name="Powell A.J."/>
            <person name="Barry K."/>
            <person name="Miller A.N."/>
            <person name="Grigoriev I.V."/>
            <person name="Debuchy R."/>
            <person name="Gladieux P."/>
            <person name="Thoren M.H."/>
            <person name="Johannesson H."/>
        </authorList>
    </citation>
    <scope>NUCLEOTIDE SEQUENCE</scope>
    <source>
        <strain evidence="1">CBS 508.74</strain>
    </source>
</reference>
<gene>
    <name evidence="1" type="ORF">N656DRAFT_311798</name>
</gene>
<reference evidence="1" key="1">
    <citation type="journal article" date="2023" name="Mol. Phylogenet. Evol.">
        <title>Genome-scale phylogeny and comparative genomics of the fungal order Sordariales.</title>
        <authorList>
            <person name="Hensen N."/>
            <person name="Bonometti L."/>
            <person name="Westerberg I."/>
            <person name="Brannstrom I.O."/>
            <person name="Guillou S."/>
            <person name="Cros-Aarteil S."/>
            <person name="Calhoun S."/>
            <person name="Haridas S."/>
            <person name="Kuo A."/>
            <person name="Mondo S."/>
            <person name="Pangilinan J."/>
            <person name="Riley R."/>
            <person name="LaButti K."/>
            <person name="Andreopoulos B."/>
            <person name="Lipzen A."/>
            <person name="Chen C."/>
            <person name="Yan M."/>
            <person name="Daum C."/>
            <person name="Ng V."/>
            <person name="Clum A."/>
            <person name="Steindorff A."/>
            <person name="Ohm R.A."/>
            <person name="Martin F."/>
            <person name="Silar P."/>
            <person name="Natvig D.O."/>
            <person name="Lalanne C."/>
            <person name="Gautier V."/>
            <person name="Ament-Velasquez S.L."/>
            <person name="Kruys A."/>
            <person name="Hutchinson M.I."/>
            <person name="Powell A.J."/>
            <person name="Barry K."/>
            <person name="Miller A.N."/>
            <person name="Grigoriev I.V."/>
            <person name="Debuchy R."/>
            <person name="Gladieux P."/>
            <person name="Hiltunen Thoren M."/>
            <person name="Johannesson H."/>
        </authorList>
    </citation>
    <scope>NUCLEOTIDE SEQUENCE</scope>
    <source>
        <strain evidence="1">CBS 508.74</strain>
    </source>
</reference>
<dbReference type="EMBL" id="MU853353">
    <property type="protein sequence ID" value="KAK4109971.1"/>
    <property type="molecule type" value="Genomic_DNA"/>
</dbReference>
<name>A0AAN6QHY1_9PEZI</name>
<accession>A0AAN6QHY1</accession>
<organism evidence="1 2">
    <name type="scientific">Canariomyces notabilis</name>
    <dbReference type="NCBI Taxonomy" id="2074819"/>
    <lineage>
        <taxon>Eukaryota</taxon>
        <taxon>Fungi</taxon>
        <taxon>Dikarya</taxon>
        <taxon>Ascomycota</taxon>
        <taxon>Pezizomycotina</taxon>
        <taxon>Sordariomycetes</taxon>
        <taxon>Sordariomycetidae</taxon>
        <taxon>Sordariales</taxon>
        <taxon>Chaetomiaceae</taxon>
        <taxon>Canariomyces</taxon>
    </lineage>
</organism>
<protein>
    <submittedName>
        <fullName evidence="1">Uncharacterized protein</fullName>
    </submittedName>
</protein>
<proteinExistence type="predicted"/>
<dbReference type="RefSeq" id="XP_064667541.1">
    <property type="nucleotide sequence ID" value="XM_064809201.1"/>
</dbReference>
<feature type="non-terminal residue" evidence="1">
    <location>
        <position position="154"/>
    </location>
</feature>
<comment type="caution">
    <text evidence="1">The sequence shown here is derived from an EMBL/GenBank/DDBJ whole genome shotgun (WGS) entry which is preliminary data.</text>
</comment>
<evidence type="ECO:0000313" key="1">
    <source>
        <dbReference type="EMBL" id="KAK4109971.1"/>
    </source>
</evidence>
<dbReference type="GeneID" id="89933324"/>
<evidence type="ECO:0000313" key="2">
    <source>
        <dbReference type="Proteomes" id="UP001302812"/>
    </source>
</evidence>
<dbReference type="Proteomes" id="UP001302812">
    <property type="component" value="Unassembled WGS sequence"/>
</dbReference>
<keyword evidence="2" id="KW-1185">Reference proteome</keyword>
<dbReference type="AlphaFoldDB" id="A0AAN6QHY1"/>